<sequence length="49" mass="5544">MSVYELAKKYYPRLWGAERINALVEAGRLSRAEADEITAVENSTEEGKQ</sequence>
<evidence type="ECO:0000313" key="2">
    <source>
        <dbReference type="Proteomes" id="UP000607645"/>
    </source>
</evidence>
<dbReference type="RefSeq" id="WP_186918459.1">
    <property type="nucleotide sequence ID" value="NZ_JACOPQ010000002.1"/>
</dbReference>
<dbReference type="AlphaFoldDB" id="A0A8J6JAX9"/>
<evidence type="ECO:0000313" key="1">
    <source>
        <dbReference type="EMBL" id="MBC5736061.1"/>
    </source>
</evidence>
<accession>A0A8J6JAX9</accession>
<gene>
    <name evidence="1" type="ORF">H8S62_03435</name>
</gene>
<protein>
    <submittedName>
        <fullName evidence="1">XkdX family protein</fullName>
    </submittedName>
</protein>
<dbReference type="EMBL" id="JACOPQ010000002">
    <property type="protein sequence ID" value="MBC5736061.1"/>
    <property type="molecule type" value="Genomic_DNA"/>
</dbReference>
<reference evidence="1" key="1">
    <citation type="submission" date="2020-08" db="EMBL/GenBank/DDBJ databases">
        <title>Genome public.</title>
        <authorList>
            <person name="Liu C."/>
            <person name="Sun Q."/>
        </authorList>
    </citation>
    <scope>NUCLEOTIDE SEQUENCE</scope>
    <source>
        <strain evidence="1">NSJ-52</strain>
    </source>
</reference>
<name>A0A8J6JAX9_9FIRM</name>
<proteinExistence type="predicted"/>
<keyword evidence="2" id="KW-1185">Reference proteome</keyword>
<dbReference type="Proteomes" id="UP000607645">
    <property type="component" value="Unassembled WGS sequence"/>
</dbReference>
<organism evidence="1 2">
    <name type="scientific">Lawsonibacter faecis</name>
    <dbReference type="NCBI Taxonomy" id="2763052"/>
    <lineage>
        <taxon>Bacteria</taxon>
        <taxon>Bacillati</taxon>
        <taxon>Bacillota</taxon>
        <taxon>Clostridia</taxon>
        <taxon>Eubacteriales</taxon>
        <taxon>Oscillospiraceae</taxon>
        <taxon>Lawsonibacter</taxon>
    </lineage>
</organism>
<comment type="caution">
    <text evidence="1">The sequence shown here is derived from an EMBL/GenBank/DDBJ whole genome shotgun (WGS) entry which is preliminary data.</text>
</comment>